<dbReference type="AlphaFoldDB" id="A0A927CX08"/>
<accession>A0A927CX08</accession>
<sequence length="98" mass="11359">MNIHLMIFVASMNEGQVFTVKKTFQSDFRPVEGDIIDDPGFSSKFHNGYEVVKVTINYATEECWVSLAPLVIELEEISIEEYVERLQAHGWELFEKED</sequence>
<gene>
    <name evidence="1" type="ORF">IEO70_03980</name>
</gene>
<keyword evidence="2" id="KW-1185">Reference proteome</keyword>
<name>A0A927CX08_9BACI</name>
<evidence type="ECO:0000313" key="2">
    <source>
        <dbReference type="Proteomes" id="UP000602076"/>
    </source>
</evidence>
<comment type="caution">
    <text evidence="1">The sequence shown here is derived from an EMBL/GenBank/DDBJ whole genome shotgun (WGS) entry which is preliminary data.</text>
</comment>
<protein>
    <submittedName>
        <fullName evidence="1">Uncharacterized protein</fullName>
    </submittedName>
</protein>
<organism evidence="1 2">
    <name type="scientific">Peribacillus faecalis</name>
    <dbReference type="NCBI Taxonomy" id="2772559"/>
    <lineage>
        <taxon>Bacteria</taxon>
        <taxon>Bacillati</taxon>
        <taxon>Bacillota</taxon>
        <taxon>Bacilli</taxon>
        <taxon>Bacillales</taxon>
        <taxon>Bacillaceae</taxon>
        <taxon>Peribacillus</taxon>
    </lineage>
</organism>
<dbReference type="EMBL" id="JACXSI010000007">
    <property type="protein sequence ID" value="MBD3107515.1"/>
    <property type="molecule type" value="Genomic_DNA"/>
</dbReference>
<evidence type="ECO:0000313" key="1">
    <source>
        <dbReference type="EMBL" id="MBD3107515.1"/>
    </source>
</evidence>
<dbReference type="Proteomes" id="UP000602076">
    <property type="component" value="Unassembled WGS sequence"/>
</dbReference>
<reference evidence="1" key="1">
    <citation type="submission" date="2020-09" db="EMBL/GenBank/DDBJ databases">
        <title>Bacillus faecalis sp. nov., a moderately halophilic bacterium isolated from cow faeces.</title>
        <authorList>
            <person name="Jiang L."/>
            <person name="Lee J."/>
        </authorList>
    </citation>
    <scope>NUCLEOTIDE SEQUENCE</scope>
    <source>
        <strain evidence="1">AGMB 02131</strain>
    </source>
</reference>
<dbReference type="RefSeq" id="WP_190997063.1">
    <property type="nucleotide sequence ID" value="NZ_JACXSI010000007.1"/>
</dbReference>
<proteinExistence type="predicted"/>